<sequence>MKKQREILEKKIKQEIHILIGAIDKNPRDWRNYNDLAILLTKMGNYPEAEELLMKSFGQVEKNDNNGHENLQYTLGTVYYSAGEYQKAWGIFNQLTDADLKGEALIMLAQTMQQMGDFQHGLVYAITALEINPNDVALNNLIADMLLALGDFKQAQTYYQKVLNLDAKNSIALFGSGLVALVLGQDSQDYFKTLKQSDIEYFTKNKQRVDDLIKMINQKS</sequence>
<dbReference type="PANTHER" id="PTHR12558:SF13">
    <property type="entry name" value="CELL DIVISION CYCLE PROTEIN 27 HOMOLOG"/>
    <property type="match status" value="1"/>
</dbReference>
<keyword evidence="3" id="KW-1185">Reference proteome</keyword>
<dbReference type="Pfam" id="PF13424">
    <property type="entry name" value="TPR_12"/>
    <property type="match status" value="1"/>
</dbReference>
<evidence type="ECO:0000256" key="1">
    <source>
        <dbReference type="PROSITE-ProRule" id="PRU00339"/>
    </source>
</evidence>
<gene>
    <name evidence="2" type="ORF">KAK10_01205</name>
</gene>
<name>A0ABT0VI21_9LACO</name>
<organism evidence="2 3">
    <name type="scientific">Periweissella beninensis</name>
    <dbReference type="NCBI Taxonomy" id="504936"/>
    <lineage>
        <taxon>Bacteria</taxon>
        <taxon>Bacillati</taxon>
        <taxon>Bacillota</taxon>
        <taxon>Bacilli</taxon>
        <taxon>Lactobacillales</taxon>
        <taxon>Lactobacillaceae</taxon>
        <taxon>Periweissella</taxon>
    </lineage>
</organism>
<dbReference type="Proteomes" id="UP001057481">
    <property type="component" value="Unassembled WGS sequence"/>
</dbReference>
<dbReference type="InterPro" id="IPR019734">
    <property type="entry name" value="TPR_rpt"/>
</dbReference>
<dbReference type="Gene3D" id="1.25.40.10">
    <property type="entry name" value="Tetratricopeptide repeat domain"/>
    <property type="match status" value="2"/>
</dbReference>
<evidence type="ECO:0000313" key="2">
    <source>
        <dbReference type="EMBL" id="MCM2436554.1"/>
    </source>
</evidence>
<dbReference type="PROSITE" id="PS50005">
    <property type="entry name" value="TPR"/>
    <property type="match status" value="1"/>
</dbReference>
<feature type="repeat" description="TPR" evidence="1">
    <location>
        <begin position="136"/>
        <end position="169"/>
    </location>
</feature>
<dbReference type="Pfam" id="PF13181">
    <property type="entry name" value="TPR_8"/>
    <property type="match status" value="1"/>
</dbReference>
<protein>
    <submittedName>
        <fullName evidence="2">Tetratricopeptide repeat protein</fullName>
    </submittedName>
</protein>
<dbReference type="EMBL" id="JAGMVS010000037">
    <property type="protein sequence ID" value="MCM2436554.1"/>
    <property type="molecule type" value="Genomic_DNA"/>
</dbReference>
<comment type="caution">
    <text evidence="2">The sequence shown here is derived from an EMBL/GenBank/DDBJ whole genome shotgun (WGS) entry which is preliminary data.</text>
</comment>
<dbReference type="SMART" id="SM00028">
    <property type="entry name" value="TPR"/>
    <property type="match status" value="3"/>
</dbReference>
<dbReference type="InterPro" id="IPR011990">
    <property type="entry name" value="TPR-like_helical_dom_sf"/>
</dbReference>
<dbReference type="RefSeq" id="WP_205143000.1">
    <property type="nucleotide sequence ID" value="NZ_JAFBDN010000002.1"/>
</dbReference>
<reference evidence="2" key="1">
    <citation type="submission" date="2021-04" db="EMBL/GenBank/DDBJ databases">
        <title>Taxonomic assessment of Weissella genus.</title>
        <authorList>
            <person name="Fanelli F."/>
            <person name="Chieffi D."/>
            <person name="Dell'Aquila A."/>
            <person name="Gyu-Sung C."/>
            <person name="Franz C.M.A.P."/>
            <person name="Fusco V."/>
        </authorList>
    </citation>
    <scope>NUCLEOTIDE SEQUENCE</scope>
    <source>
        <strain evidence="2">LMG 25373</strain>
    </source>
</reference>
<dbReference type="SUPFAM" id="SSF48452">
    <property type="entry name" value="TPR-like"/>
    <property type="match status" value="1"/>
</dbReference>
<evidence type="ECO:0000313" key="3">
    <source>
        <dbReference type="Proteomes" id="UP001057481"/>
    </source>
</evidence>
<proteinExistence type="predicted"/>
<accession>A0ABT0VI21</accession>
<dbReference type="PANTHER" id="PTHR12558">
    <property type="entry name" value="CELL DIVISION CYCLE 16,23,27"/>
    <property type="match status" value="1"/>
</dbReference>
<keyword evidence="1" id="KW-0802">TPR repeat</keyword>